<dbReference type="AlphaFoldDB" id="A0AAV9C3I9"/>
<dbReference type="Proteomes" id="UP001180020">
    <property type="component" value="Unassembled WGS sequence"/>
</dbReference>
<proteinExistence type="inferred from homology"/>
<dbReference type="PANTHER" id="PTHR31087:SF58">
    <property type="entry name" value="OS07G0230700 PROTEIN"/>
    <property type="match status" value="1"/>
</dbReference>
<keyword evidence="4" id="KW-1185">Reference proteome</keyword>
<dbReference type="PANTHER" id="PTHR31087">
    <property type="match status" value="1"/>
</dbReference>
<comment type="similarity">
    <text evidence="1">Belongs to the LOR family.</text>
</comment>
<evidence type="ECO:0000313" key="3">
    <source>
        <dbReference type="EMBL" id="KAK1283250.1"/>
    </source>
</evidence>
<evidence type="ECO:0000313" key="4">
    <source>
        <dbReference type="Proteomes" id="UP001180020"/>
    </source>
</evidence>
<sequence length="50" mass="5754">MKRKYTVTNVLMGRDTFGVTVYPNIDYAFVVALVVILDEINRDRMGDDDI</sequence>
<keyword evidence="2" id="KW-0812">Transmembrane</keyword>
<dbReference type="InterPro" id="IPR038595">
    <property type="entry name" value="LOR_sf"/>
</dbReference>
<dbReference type="InterPro" id="IPR025659">
    <property type="entry name" value="Tubby-like_C"/>
</dbReference>
<comment type="caution">
    <text evidence="3">The sequence shown here is derived from an EMBL/GenBank/DDBJ whole genome shotgun (WGS) entry which is preliminary data.</text>
</comment>
<dbReference type="InterPro" id="IPR007612">
    <property type="entry name" value="LOR"/>
</dbReference>
<accession>A0AAV9C3I9</accession>
<reference evidence="3" key="2">
    <citation type="submission" date="2023-06" db="EMBL/GenBank/DDBJ databases">
        <authorList>
            <person name="Ma L."/>
            <person name="Liu K.-W."/>
            <person name="Li Z."/>
            <person name="Hsiao Y.-Y."/>
            <person name="Qi Y."/>
            <person name="Fu T."/>
            <person name="Tang G."/>
            <person name="Zhang D."/>
            <person name="Sun W.-H."/>
            <person name="Liu D.-K."/>
            <person name="Li Y."/>
            <person name="Chen G.-Z."/>
            <person name="Liu X.-D."/>
            <person name="Liao X.-Y."/>
            <person name="Jiang Y.-T."/>
            <person name="Yu X."/>
            <person name="Hao Y."/>
            <person name="Huang J."/>
            <person name="Zhao X.-W."/>
            <person name="Ke S."/>
            <person name="Chen Y.-Y."/>
            <person name="Wu W.-L."/>
            <person name="Hsu J.-L."/>
            <person name="Lin Y.-F."/>
            <person name="Huang M.-D."/>
            <person name="Li C.-Y."/>
            <person name="Huang L."/>
            <person name="Wang Z.-W."/>
            <person name="Zhao X."/>
            <person name="Zhong W.-Y."/>
            <person name="Peng D.-H."/>
            <person name="Ahmad S."/>
            <person name="Lan S."/>
            <person name="Zhang J.-S."/>
            <person name="Tsai W.-C."/>
            <person name="Van De Peer Y."/>
            <person name="Liu Z.-J."/>
        </authorList>
    </citation>
    <scope>NUCLEOTIDE SEQUENCE</scope>
    <source>
        <strain evidence="3">CP</strain>
        <tissue evidence="3">Leaves</tissue>
    </source>
</reference>
<dbReference type="Pfam" id="PF04525">
    <property type="entry name" value="LOR"/>
    <property type="match status" value="1"/>
</dbReference>
<protein>
    <submittedName>
        <fullName evidence="3">Protein LURP-one-related 15</fullName>
    </submittedName>
</protein>
<dbReference type="SUPFAM" id="SSF54518">
    <property type="entry name" value="Tubby C-terminal domain-like"/>
    <property type="match status" value="1"/>
</dbReference>
<dbReference type="Gene3D" id="2.40.160.200">
    <property type="entry name" value="LURP1-related"/>
    <property type="match status" value="1"/>
</dbReference>
<evidence type="ECO:0000256" key="2">
    <source>
        <dbReference type="SAM" id="Phobius"/>
    </source>
</evidence>
<feature type="transmembrane region" description="Helical" evidence="2">
    <location>
        <begin position="20"/>
        <end position="37"/>
    </location>
</feature>
<name>A0AAV9C3I9_ACOCL</name>
<gene>
    <name evidence="3" type="ORF">QJS10_CPB21g01489</name>
</gene>
<reference evidence="3" key="1">
    <citation type="journal article" date="2023" name="Nat. Commun.">
        <title>Diploid and tetraploid genomes of Acorus and the evolution of monocots.</title>
        <authorList>
            <person name="Ma L."/>
            <person name="Liu K.W."/>
            <person name="Li Z."/>
            <person name="Hsiao Y.Y."/>
            <person name="Qi Y."/>
            <person name="Fu T."/>
            <person name="Tang G.D."/>
            <person name="Zhang D."/>
            <person name="Sun W.H."/>
            <person name="Liu D.K."/>
            <person name="Li Y."/>
            <person name="Chen G.Z."/>
            <person name="Liu X.D."/>
            <person name="Liao X.Y."/>
            <person name="Jiang Y.T."/>
            <person name="Yu X."/>
            <person name="Hao Y."/>
            <person name="Huang J."/>
            <person name="Zhao X.W."/>
            <person name="Ke S."/>
            <person name="Chen Y.Y."/>
            <person name="Wu W.L."/>
            <person name="Hsu J.L."/>
            <person name="Lin Y.F."/>
            <person name="Huang M.D."/>
            <person name="Li C.Y."/>
            <person name="Huang L."/>
            <person name="Wang Z.W."/>
            <person name="Zhao X."/>
            <person name="Zhong W.Y."/>
            <person name="Peng D.H."/>
            <person name="Ahmad S."/>
            <person name="Lan S."/>
            <person name="Zhang J.S."/>
            <person name="Tsai W.C."/>
            <person name="Van de Peer Y."/>
            <person name="Liu Z.J."/>
        </authorList>
    </citation>
    <scope>NUCLEOTIDE SEQUENCE</scope>
    <source>
        <strain evidence="3">CP</strain>
    </source>
</reference>
<evidence type="ECO:0000256" key="1">
    <source>
        <dbReference type="ARBA" id="ARBA00005437"/>
    </source>
</evidence>
<organism evidence="3 4">
    <name type="scientific">Acorus calamus</name>
    <name type="common">Sweet flag</name>
    <dbReference type="NCBI Taxonomy" id="4465"/>
    <lineage>
        <taxon>Eukaryota</taxon>
        <taxon>Viridiplantae</taxon>
        <taxon>Streptophyta</taxon>
        <taxon>Embryophyta</taxon>
        <taxon>Tracheophyta</taxon>
        <taxon>Spermatophyta</taxon>
        <taxon>Magnoliopsida</taxon>
        <taxon>Liliopsida</taxon>
        <taxon>Acoraceae</taxon>
        <taxon>Acorus</taxon>
    </lineage>
</organism>
<keyword evidence="2" id="KW-1133">Transmembrane helix</keyword>
<keyword evidence="2" id="KW-0472">Membrane</keyword>
<dbReference type="EMBL" id="JAUJYO010000021">
    <property type="protein sequence ID" value="KAK1283250.1"/>
    <property type="molecule type" value="Genomic_DNA"/>
</dbReference>